<feature type="transmembrane region" description="Helical" evidence="1">
    <location>
        <begin position="65"/>
        <end position="92"/>
    </location>
</feature>
<dbReference type="RefSeq" id="WP_134533864.1">
    <property type="nucleotide sequence ID" value="NZ_SOFG01000011.1"/>
</dbReference>
<keyword evidence="3" id="KW-1185">Reference proteome</keyword>
<feature type="transmembrane region" description="Helical" evidence="1">
    <location>
        <begin position="20"/>
        <end position="44"/>
    </location>
</feature>
<dbReference type="Gene3D" id="3.40.50.300">
    <property type="entry name" value="P-loop containing nucleotide triphosphate hydrolases"/>
    <property type="match status" value="2"/>
</dbReference>
<accession>A0ABY2IBD3</accession>
<reference evidence="2 3" key="1">
    <citation type="submission" date="2019-03" db="EMBL/GenBank/DDBJ databases">
        <title>Genomics of glacier-inhabiting Cryobacterium strains.</title>
        <authorList>
            <person name="Liu Q."/>
            <person name="Xin Y.-H."/>
        </authorList>
    </citation>
    <scope>NUCLEOTIDE SEQUENCE [LARGE SCALE GENOMIC DNA]</scope>
    <source>
        <strain evidence="2 3">MDB2-B</strain>
    </source>
</reference>
<sequence>MSGNQFVAGSEDAASDAIAGVLKAIFTVLLVLVALPLVVPVLAGRIAGDGIATRTRFWLVWRWHWLANTIGITLVTALVGTEIVLVTVWVQSGQAHAYFSGVDWRTDLAPTLVPWMLLNLVAGVLLLPVAWSIRRRRIADRVRSRRILDVVRQEKIETARKRAADSNVARSIGVLLDRNTGRITGTTRSAVTVPLHLDEGRSAFGVTSRVTVRTLADRFYDARRVRDWVDPTGTYLVLPGTSSALRALIIAESGSGKSVLITGLVLCALEYGWPVFVIDAKGDPADAADLVAVAESYGRTAVAGGTWDFFNGTAEQVTAKLMRLMPAPDGANQHYLNEIRGVLQAVQDRTPIRSVTELRERLTDPGPHARDQYDLSMVNKVIDRDGTTAGERALQSLLVALRPLERWIGPDGWSYDAPRANVTIVPLSPVDDAQARLGDLLLLDLRNFLASRLERRDKSPVVVIVDEFPQLVTGAQDPGDTAGSLFETARSAGVGLVLATQSPAGLSNEEVRRRRALTSGAALIFGRSKDPEEIVKYAGTVMRMEAAGRASGDELGSARAQHSFVIPPQDVREAADGAFWIVQGGAIAPFRALPNRTITFQQTPAYKTAGAAVDPVDVDAAGVDIDTGEIWNEDPDAELTR</sequence>
<evidence type="ECO:0000313" key="3">
    <source>
        <dbReference type="Proteomes" id="UP000297608"/>
    </source>
</evidence>
<dbReference type="SUPFAM" id="SSF52540">
    <property type="entry name" value="P-loop containing nucleoside triphosphate hydrolases"/>
    <property type="match status" value="1"/>
</dbReference>
<feature type="transmembrane region" description="Helical" evidence="1">
    <location>
        <begin position="112"/>
        <end position="133"/>
    </location>
</feature>
<evidence type="ECO:0000313" key="2">
    <source>
        <dbReference type="EMBL" id="TFB86888.1"/>
    </source>
</evidence>
<dbReference type="PANTHER" id="PTHR30121:SF6">
    <property type="entry name" value="SLR6007 PROTEIN"/>
    <property type="match status" value="1"/>
</dbReference>
<gene>
    <name evidence="2" type="ORF">E3O44_06900</name>
</gene>
<comment type="caution">
    <text evidence="2">The sequence shown here is derived from an EMBL/GenBank/DDBJ whole genome shotgun (WGS) entry which is preliminary data.</text>
</comment>
<dbReference type="Proteomes" id="UP000297608">
    <property type="component" value="Unassembled WGS sequence"/>
</dbReference>
<keyword evidence="1" id="KW-0472">Membrane</keyword>
<keyword evidence="1" id="KW-1133">Transmembrane helix</keyword>
<dbReference type="InterPro" id="IPR051162">
    <property type="entry name" value="T4SS_component"/>
</dbReference>
<proteinExistence type="predicted"/>
<protein>
    <recommendedName>
        <fullName evidence="4">AAA+ ATPase domain-containing protein</fullName>
    </recommendedName>
</protein>
<dbReference type="InterPro" id="IPR027417">
    <property type="entry name" value="P-loop_NTPase"/>
</dbReference>
<dbReference type="PANTHER" id="PTHR30121">
    <property type="entry name" value="UNCHARACTERIZED PROTEIN YJGR-RELATED"/>
    <property type="match status" value="1"/>
</dbReference>
<keyword evidence="1" id="KW-0812">Transmembrane</keyword>
<dbReference type="EMBL" id="SOFG01000011">
    <property type="protein sequence ID" value="TFB86888.1"/>
    <property type="molecule type" value="Genomic_DNA"/>
</dbReference>
<organism evidence="2 3">
    <name type="scientific">Cryobacterium algoricola</name>
    <dbReference type="NCBI Taxonomy" id="1259183"/>
    <lineage>
        <taxon>Bacteria</taxon>
        <taxon>Bacillati</taxon>
        <taxon>Actinomycetota</taxon>
        <taxon>Actinomycetes</taxon>
        <taxon>Micrococcales</taxon>
        <taxon>Microbacteriaceae</taxon>
        <taxon>Cryobacterium</taxon>
    </lineage>
</organism>
<evidence type="ECO:0000256" key="1">
    <source>
        <dbReference type="SAM" id="Phobius"/>
    </source>
</evidence>
<name>A0ABY2IBD3_9MICO</name>
<evidence type="ECO:0008006" key="4">
    <source>
        <dbReference type="Google" id="ProtNLM"/>
    </source>
</evidence>